<accession>A0ABU6Y5J1</accession>
<evidence type="ECO:0000256" key="1">
    <source>
        <dbReference type="SAM" id="MobiDB-lite"/>
    </source>
</evidence>
<name>A0ABU6Y5J1_9FABA</name>
<protein>
    <submittedName>
        <fullName evidence="2">Uncharacterized protein</fullName>
    </submittedName>
</protein>
<evidence type="ECO:0000313" key="3">
    <source>
        <dbReference type="Proteomes" id="UP001341840"/>
    </source>
</evidence>
<comment type="caution">
    <text evidence="2">The sequence shown here is derived from an EMBL/GenBank/DDBJ whole genome shotgun (WGS) entry which is preliminary data.</text>
</comment>
<proteinExistence type="predicted"/>
<reference evidence="2 3" key="1">
    <citation type="journal article" date="2023" name="Plants (Basel)">
        <title>Bridging the Gap: Combining Genomics and Transcriptomics Approaches to Understand Stylosanthes scabra, an Orphan Legume from the Brazilian Caatinga.</title>
        <authorList>
            <person name="Ferreira-Neto J.R.C."/>
            <person name="da Silva M.D."/>
            <person name="Binneck E."/>
            <person name="de Melo N.F."/>
            <person name="da Silva R.H."/>
            <person name="de Melo A.L.T.M."/>
            <person name="Pandolfi V."/>
            <person name="Bustamante F.O."/>
            <person name="Brasileiro-Vidal A.C."/>
            <person name="Benko-Iseppon A.M."/>
        </authorList>
    </citation>
    <scope>NUCLEOTIDE SEQUENCE [LARGE SCALE GENOMIC DNA]</scope>
    <source>
        <tissue evidence="2">Leaves</tissue>
    </source>
</reference>
<keyword evidence="3" id="KW-1185">Reference proteome</keyword>
<sequence length="91" mass="9764">MERNTFRYENGYASQPARGNHFPELSTATLNPNDNRPGPRSSPPTGASIHQIHSRATALLSAPSPLSLLCAACLRLLRLLRRLAVAGVGTS</sequence>
<feature type="region of interest" description="Disordered" evidence="1">
    <location>
        <begin position="1"/>
        <end position="49"/>
    </location>
</feature>
<organism evidence="2 3">
    <name type="scientific">Stylosanthes scabra</name>
    <dbReference type="NCBI Taxonomy" id="79078"/>
    <lineage>
        <taxon>Eukaryota</taxon>
        <taxon>Viridiplantae</taxon>
        <taxon>Streptophyta</taxon>
        <taxon>Embryophyta</taxon>
        <taxon>Tracheophyta</taxon>
        <taxon>Spermatophyta</taxon>
        <taxon>Magnoliopsida</taxon>
        <taxon>eudicotyledons</taxon>
        <taxon>Gunneridae</taxon>
        <taxon>Pentapetalae</taxon>
        <taxon>rosids</taxon>
        <taxon>fabids</taxon>
        <taxon>Fabales</taxon>
        <taxon>Fabaceae</taxon>
        <taxon>Papilionoideae</taxon>
        <taxon>50 kb inversion clade</taxon>
        <taxon>dalbergioids sensu lato</taxon>
        <taxon>Dalbergieae</taxon>
        <taxon>Pterocarpus clade</taxon>
        <taxon>Stylosanthes</taxon>
    </lineage>
</organism>
<dbReference type="Proteomes" id="UP001341840">
    <property type="component" value="Unassembled WGS sequence"/>
</dbReference>
<evidence type="ECO:0000313" key="2">
    <source>
        <dbReference type="EMBL" id="MED6205645.1"/>
    </source>
</evidence>
<dbReference type="EMBL" id="JASCZI010241716">
    <property type="protein sequence ID" value="MED6205645.1"/>
    <property type="molecule type" value="Genomic_DNA"/>
</dbReference>
<gene>
    <name evidence="2" type="ORF">PIB30_019584</name>
</gene>